<dbReference type="GO" id="GO:0008233">
    <property type="term" value="F:peptidase activity"/>
    <property type="evidence" value="ECO:0007669"/>
    <property type="project" value="UniProtKB-KW"/>
</dbReference>
<dbReference type="EMBL" id="JBEZNA010000095">
    <property type="protein sequence ID" value="MEU9580982.1"/>
    <property type="molecule type" value="Genomic_DNA"/>
</dbReference>
<feature type="region of interest" description="Disordered" evidence="7">
    <location>
        <begin position="1"/>
        <end position="29"/>
    </location>
</feature>
<dbReference type="InterPro" id="IPR035952">
    <property type="entry name" value="Rhomboid-like_sf"/>
</dbReference>
<dbReference type="EC" id="3.4.21.-" evidence="10"/>
<comment type="similarity">
    <text evidence="2">Belongs to the peptidase S54 family.</text>
</comment>
<evidence type="ECO:0000256" key="5">
    <source>
        <dbReference type="ARBA" id="ARBA00022989"/>
    </source>
</evidence>
<evidence type="ECO:0000256" key="2">
    <source>
        <dbReference type="ARBA" id="ARBA00009045"/>
    </source>
</evidence>
<evidence type="ECO:0000256" key="7">
    <source>
        <dbReference type="SAM" id="MobiDB-lite"/>
    </source>
</evidence>
<evidence type="ECO:0000259" key="9">
    <source>
        <dbReference type="Pfam" id="PF01694"/>
    </source>
</evidence>
<feature type="transmembrane region" description="Helical" evidence="8">
    <location>
        <begin position="242"/>
        <end position="262"/>
    </location>
</feature>
<keyword evidence="3 8" id="KW-0812">Transmembrane</keyword>
<evidence type="ECO:0000256" key="8">
    <source>
        <dbReference type="SAM" id="Phobius"/>
    </source>
</evidence>
<keyword evidence="11" id="KW-1185">Reference proteome</keyword>
<dbReference type="SUPFAM" id="SSF144091">
    <property type="entry name" value="Rhomboid-like"/>
    <property type="match status" value="1"/>
</dbReference>
<dbReference type="Pfam" id="PF01694">
    <property type="entry name" value="Rhomboid"/>
    <property type="match status" value="1"/>
</dbReference>
<keyword evidence="5 8" id="KW-1133">Transmembrane helix</keyword>
<comment type="subcellular location">
    <subcellularLocation>
        <location evidence="1">Membrane</location>
        <topology evidence="1">Multi-pass membrane protein</topology>
    </subcellularLocation>
</comment>
<evidence type="ECO:0000256" key="1">
    <source>
        <dbReference type="ARBA" id="ARBA00004141"/>
    </source>
</evidence>
<keyword evidence="10" id="KW-0645">Protease</keyword>
<feature type="transmembrane region" description="Helical" evidence="8">
    <location>
        <begin position="269"/>
        <end position="288"/>
    </location>
</feature>
<dbReference type="GO" id="GO:0006508">
    <property type="term" value="P:proteolysis"/>
    <property type="evidence" value="ECO:0007669"/>
    <property type="project" value="UniProtKB-KW"/>
</dbReference>
<feature type="transmembrane region" description="Helical" evidence="8">
    <location>
        <begin position="169"/>
        <end position="188"/>
    </location>
</feature>
<dbReference type="PANTHER" id="PTHR43731:SF14">
    <property type="entry name" value="PRESENILIN-ASSOCIATED RHOMBOID-LIKE PROTEIN, MITOCHONDRIAL"/>
    <property type="match status" value="1"/>
</dbReference>
<accession>A0ABV3EXQ0</accession>
<feature type="domain" description="Peptidase S54 rhomboid" evidence="9">
    <location>
        <begin position="128"/>
        <end position="261"/>
    </location>
</feature>
<feature type="transmembrane region" description="Helical" evidence="8">
    <location>
        <begin position="218"/>
        <end position="236"/>
    </location>
</feature>
<dbReference type="PANTHER" id="PTHR43731">
    <property type="entry name" value="RHOMBOID PROTEASE"/>
    <property type="match status" value="1"/>
</dbReference>
<evidence type="ECO:0000256" key="3">
    <source>
        <dbReference type="ARBA" id="ARBA00022692"/>
    </source>
</evidence>
<evidence type="ECO:0000256" key="6">
    <source>
        <dbReference type="ARBA" id="ARBA00023136"/>
    </source>
</evidence>
<name>A0ABV3EXQ0_9ACTN</name>
<gene>
    <name evidence="10" type="ORF">AB0D95_27565</name>
</gene>
<feature type="compositionally biased region" description="Gly residues" evidence="7">
    <location>
        <begin position="1"/>
        <end position="17"/>
    </location>
</feature>
<dbReference type="Gene3D" id="1.20.1540.10">
    <property type="entry name" value="Rhomboid-like"/>
    <property type="match status" value="1"/>
</dbReference>
<keyword evidence="6 8" id="KW-0472">Membrane</keyword>
<proteinExistence type="inferred from homology"/>
<organism evidence="10 11">
    <name type="scientific">Streptomyces chilikensis</name>
    <dbReference type="NCBI Taxonomy" id="1194079"/>
    <lineage>
        <taxon>Bacteria</taxon>
        <taxon>Bacillati</taxon>
        <taxon>Actinomycetota</taxon>
        <taxon>Actinomycetes</taxon>
        <taxon>Kitasatosporales</taxon>
        <taxon>Streptomycetaceae</taxon>
        <taxon>Streptomyces</taxon>
    </lineage>
</organism>
<dbReference type="RefSeq" id="WP_359277165.1">
    <property type="nucleotide sequence ID" value="NZ_JBEZNA010000095.1"/>
</dbReference>
<dbReference type="Proteomes" id="UP001551584">
    <property type="component" value="Unassembled WGS sequence"/>
</dbReference>
<evidence type="ECO:0000256" key="4">
    <source>
        <dbReference type="ARBA" id="ARBA00022801"/>
    </source>
</evidence>
<evidence type="ECO:0000313" key="11">
    <source>
        <dbReference type="Proteomes" id="UP001551584"/>
    </source>
</evidence>
<comment type="caution">
    <text evidence="10">The sequence shown here is derived from an EMBL/GenBank/DDBJ whole genome shotgun (WGS) entry which is preliminary data.</text>
</comment>
<dbReference type="InterPro" id="IPR050925">
    <property type="entry name" value="Rhomboid_protease_S54"/>
</dbReference>
<keyword evidence="4 10" id="KW-0378">Hydrolase</keyword>
<sequence length="294" mass="30845">MTAGNGPGGNGPGGSDAGGREQGHTLPGCYRHPGRETGIRCTRCDRPICSDCMIDASVGFQCPECVRDGAKNGSSAPRTLTGAPMVADTRLVTKILLGLNLAVFLAVQAVPGLAERLVRWPAGIALLGEWHRLVTSVFTHVDLRHIALNMLTLWLVGGPLEEALGRARYLTLYLVSGLAGSALGYLLMPPDSTALGASGATFGLFGALLMLQRRLGRDLRPVLVLLVLNLAMPFLPGTSIGWQAHVGGLVAGGVMGFAMLRAKGPRRTLVQYGSCVLVFVAAAVITLLRTAQLT</sequence>
<protein>
    <submittedName>
        <fullName evidence="10">Rhomboid family intramembrane serine protease</fullName>
        <ecNumber evidence="10">3.4.21.-</ecNumber>
    </submittedName>
</protein>
<dbReference type="InterPro" id="IPR022764">
    <property type="entry name" value="Peptidase_S54_rhomboid_dom"/>
</dbReference>
<feature type="transmembrane region" description="Helical" evidence="8">
    <location>
        <begin position="194"/>
        <end position="211"/>
    </location>
</feature>
<reference evidence="10 11" key="1">
    <citation type="submission" date="2024-06" db="EMBL/GenBank/DDBJ databases">
        <title>The Natural Products Discovery Center: Release of the First 8490 Sequenced Strains for Exploring Actinobacteria Biosynthetic Diversity.</title>
        <authorList>
            <person name="Kalkreuter E."/>
            <person name="Kautsar S.A."/>
            <person name="Yang D."/>
            <person name="Bader C.D."/>
            <person name="Teijaro C.N."/>
            <person name="Fluegel L."/>
            <person name="Davis C.M."/>
            <person name="Simpson J.R."/>
            <person name="Lauterbach L."/>
            <person name="Steele A.D."/>
            <person name="Gui C."/>
            <person name="Meng S."/>
            <person name="Li G."/>
            <person name="Viehrig K."/>
            <person name="Ye F."/>
            <person name="Su P."/>
            <person name="Kiefer A.F."/>
            <person name="Nichols A."/>
            <person name="Cepeda A.J."/>
            <person name="Yan W."/>
            <person name="Fan B."/>
            <person name="Jiang Y."/>
            <person name="Adhikari A."/>
            <person name="Zheng C.-J."/>
            <person name="Schuster L."/>
            <person name="Cowan T.M."/>
            <person name="Smanski M.J."/>
            <person name="Chevrette M.G."/>
            <person name="De Carvalho L.P.S."/>
            <person name="Shen B."/>
        </authorList>
    </citation>
    <scope>NUCLEOTIDE SEQUENCE [LARGE SCALE GENOMIC DNA]</scope>
    <source>
        <strain evidence="10 11">NPDC048117</strain>
    </source>
</reference>
<evidence type="ECO:0000313" key="10">
    <source>
        <dbReference type="EMBL" id="MEU9580982.1"/>
    </source>
</evidence>